<dbReference type="RefSeq" id="WP_132006945.1">
    <property type="nucleotide sequence ID" value="NZ_SMFK01000009.1"/>
</dbReference>
<feature type="domain" description="DUF202" evidence="6">
    <location>
        <begin position="21"/>
        <end position="83"/>
    </location>
</feature>
<keyword evidence="2 5" id="KW-0812">Transmembrane</keyword>
<dbReference type="InterPro" id="IPR003807">
    <property type="entry name" value="DUF202"/>
</dbReference>
<keyword evidence="4 5" id="KW-0472">Membrane</keyword>
<comment type="caution">
    <text evidence="7">The sequence shown here is derived from an EMBL/GenBank/DDBJ whole genome shotgun (WGS) entry which is preliminary data.</text>
</comment>
<evidence type="ECO:0000256" key="2">
    <source>
        <dbReference type="ARBA" id="ARBA00022692"/>
    </source>
</evidence>
<evidence type="ECO:0000256" key="5">
    <source>
        <dbReference type="SAM" id="Phobius"/>
    </source>
</evidence>
<name>A0A4R5C973_9FLAO</name>
<dbReference type="OrthoDB" id="965828at2"/>
<sequence>MIPEKTINKDLILRERLALQRTNLANQTTYLAFLRTSLYFFIAEISVESLLKIDNSFYIEIIFFIISAVIFIMGIINFFKQKKMIGENEKNIGDYKIDYFE</sequence>
<evidence type="ECO:0000313" key="7">
    <source>
        <dbReference type="EMBL" id="TDD95765.1"/>
    </source>
</evidence>
<keyword evidence="8" id="KW-1185">Reference proteome</keyword>
<evidence type="ECO:0000256" key="1">
    <source>
        <dbReference type="ARBA" id="ARBA00004127"/>
    </source>
</evidence>
<evidence type="ECO:0000256" key="4">
    <source>
        <dbReference type="ARBA" id="ARBA00023136"/>
    </source>
</evidence>
<dbReference type="EMBL" id="SMFK01000009">
    <property type="protein sequence ID" value="TDD95765.1"/>
    <property type="molecule type" value="Genomic_DNA"/>
</dbReference>
<gene>
    <name evidence="7" type="ORF">E0F76_13360</name>
</gene>
<organism evidence="7 8">
    <name type="scientific">Flavobacterium cellulosilyticum</name>
    <dbReference type="NCBI Taxonomy" id="2541731"/>
    <lineage>
        <taxon>Bacteria</taxon>
        <taxon>Pseudomonadati</taxon>
        <taxon>Bacteroidota</taxon>
        <taxon>Flavobacteriia</taxon>
        <taxon>Flavobacteriales</taxon>
        <taxon>Flavobacteriaceae</taxon>
        <taxon>Flavobacterium</taxon>
    </lineage>
</organism>
<evidence type="ECO:0000259" key="6">
    <source>
        <dbReference type="Pfam" id="PF02656"/>
    </source>
</evidence>
<dbReference type="AlphaFoldDB" id="A0A4R5C973"/>
<feature type="transmembrane region" description="Helical" evidence="5">
    <location>
        <begin position="57"/>
        <end position="79"/>
    </location>
</feature>
<comment type="subcellular location">
    <subcellularLocation>
        <location evidence="1">Endomembrane system</location>
        <topology evidence="1">Multi-pass membrane protein</topology>
    </subcellularLocation>
</comment>
<evidence type="ECO:0000256" key="3">
    <source>
        <dbReference type="ARBA" id="ARBA00022989"/>
    </source>
</evidence>
<feature type="transmembrane region" description="Helical" evidence="5">
    <location>
        <begin position="30"/>
        <end position="51"/>
    </location>
</feature>
<proteinExistence type="predicted"/>
<dbReference type="Pfam" id="PF02656">
    <property type="entry name" value="DUF202"/>
    <property type="match status" value="1"/>
</dbReference>
<protein>
    <submittedName>
        <fullName evidence="7">DUF202 domain-containing protein</fullName>
    </submittedName>
</protein>
<evidence type="ECO:0000313" key="8">
    <source>
        <dbReference type="Proteomes" id="UP000295479"/>
    </source>
</evidence>
<accession>A0A4R5C973</accession>
<reference evidence="7 8" key="1">
    <citation type="submission" date="2019-03" db="EMBL/GenBank/DDBJ databases">
        <title>Flavobacterium AR-3-4 sp. nov. isolated from arctic soil.</title>
        <authorList>
            <person name="Chaudhary D.K."/>
        </authorList>
    </citation>
    <scope>NUCLEOTIDE SEQUENCE [LARGE SCALE GENOMIC DNA]</scope>
    <source>
        <strain evidence="7 8">AR-3-4</strain>
    </source>
</reference>
<keyword evidence="3 5" id="KW-1133">Transmembrane helix</keyword>
<dbReference type="Proteomes" id="UP000295479">
    <property type="component" value="Unassembled WGS sequence"/>
</dbReference>
<dbReference type="GO" id="GO:0012505">
    <property type="term" value="C:endomembrane system"/>
    <property type="evidence" value="ECO:0007669"/>
    <property type="project" value="UniProtKB-SubCell"/>
</dbReference>